<reference evidence="3" key="2">
    <citation type="submission" date="2016-06" db="UniProtKB">
        <authorList>
            <consortium name="WormBaseParasite"/>
        </authorList>
    </citation>
    <scope>IDENTIFICATION</scope>
</reference>
<gene>
    <name evidence="1" type="ORF">X798_01319</name>
</gene>
<protein>
    <submittedName>
        <fullName evidence="1 3">Uncharacterized protein</fullName>
    </submittedName>
</protein>
<evidence type="ECO:0000313" key="1">
    <source>
        <dbReference type="EMBL" id="OZC11461.1"/>
    </source>
</evidence>
<evidence type="ECO:0000313" key="2">
    <source>
        <dbReference type="Proteomes" id="UP000242913"/>
    </source>
</evidence>
<dbReference type="Proteomes" id="UP000242913">
    <property type="component" value="Unassembled WGS sequence"/>
</dbReference>
<name>A0A183HZU6_9BILA</name>
<proteinExistence type="predicted"/>
<dbReference type="AlphaFoldDB" id="A0A183HZU6"/>
<dbReference type="WBParaSite" id="OFLC_0001300901-mRNA-1">
    <property type="protein sequence ID" value="OFLC_0001300901-mRNA-1"/>
    <property type="gene ID" value="OFLC_0001300901"/>
</dbReference>
<reference evidence="1 2" key="1">
    <citation type="submission" date="2015-12" db="EMBL/GenBank/DDBJ databases">
        <title>Draft genome of the nematode, Onchocerca flexuosa.</title>
        <authorList>
            <person name="Mitreva M."/>
        </authorList>
    </citation>
    <scope>NUCLEOTIDE SEQUENCE [LARGE SCALE GENOMIC DNA]</scope>
    <source>
        <strain evidence="1">Red Deer</strain>
    </source>
</reference>
<sequence length="120" mass="14017">MRSDGHFRRNCWRELKDEIWGIVGISCCLCTQNPQLNLRTDLERSILRKSAVCPNFDSMLTHHPIHFSPSTTTVVIRQQEIVSLVNPPPPFKLFEKAATFLKTIRRHENCLRNSKRVEEM</sequence>
<organism evidence="3">
    <name type="scientific">Onchocerca flexuosa</name>
    <dbReference type="NCBI Taxonomy" id="387005"/>
    <lineage>
        <taxon>Eukaryota</taxon>
        <taxon>Metazoa</taxon>
        <taxon>Ecdysozoa</taxon>
        <taxon>Nematoda</taxon>
        <taxon>Chromadorea</taxon>
        <taxon>Rhabditida</taxon>
        <taxon>Spirurina</taxon>
        <taxon>Spiruromorpha</taxon>
        <taxon>Filarioidea</taxon>
        <taxon>Onchocercidae</taxon>
        <taxon>Onchocerca</taxon>
    </lineage>
</organism>
<evidence type="ECO:0000313" key="3">
    <source>
        <dbReference type="WBParaSite" id="OFLC_0001300901-mRNA-1"/>
    </source>
</evidence>
<keyword evidence="2" id="KW-1185">Reference proteome</keyword>
<accession>A0A183HZU6</accession>
<dbReference type="EMBL" id="KZ269980">
    <property type="protein sequence ID" value="OZC11461.1"/>
    <property type="molecule type" value="Genomic_DNA"/>
</dbReference>